<dbReference type="InterPro" id="IPR025997">
    <property type="entry name" value="SBP_2_dom"/>
</dbReference>
<evidence type="ECO:0000256" key="1">
    <source>
        <dbReference type="ARBA" id="ARBA00004196"/>
    </source>
</evidence>
<sequence length="402" mass="39903">MKRSTLLNGTGIALLALVTAVGCSSTKPAATPTSAAAPATTSAAAPSSSVVSSETGSSEMSSSEISSSEMSSSETSPSEKSSSEMSSSESSAPGSSTGSESSSPVVAPSKASKNYNLAFIQGVTGDNFYITMQCGIEAEAKKLGVTVTTQGPAKFDPTLQKPILDSVVQNKPDAILIAPTSVDAMQAPLAQAAAAGIKIILVDTTTSDPSYAASAIASDNLGGGKAAFDAVKQLAPGGGKVLVVSVDPGISTTDARAKGFNDAAAADGTYTPLDVQYSHNDPATAAQIVTAALQKDPDIVGIFATNLFAAQGSATGIQQAGKAGKVKVVGFDAGPAQIDALKAGTVQALVAQQPGTIGTDGVDQAIAALDGGPVTKDIQTGFSVITADNVNDTKDAYVADCS</sequence>
<feature type="chain" id="PRO_5043795641" evidence="5">
    <location>
        <begin position="30"/>
        <end position="402"/>
    </location>
</feature>
<evidence type="ECO:0000256" key="2">
    <source>
        <dbReference type="ARBA" id="ARBA00007639"/>
    </source>
</evidence>
<evidence type="ECO:0000256" key="5">
    <source>
        <dbReference type="SAM" id="SignalP"/>
    </source>
</evidence>
<dbReference type="GO" id="GO:0030313">
    <property type="term" value="C:cell envelope"/>
    <property type="evidence" value="ECO:0007669"/>
    <property type="project" value="UniProtKB-SubCell"/>
</dbReference>
<organism evidence="7">
    <name type="scientific">Nakamurella sp. A5-74</name>
    <dbReference type="NCBI Taxonomy" id="3158264"/>
    <lineage>
        <taxon>Bacteria</taxon>
        <taxon>Bacillati</taxon>
        <taxon>Actinomycetota</taxon>
        <taxon>Actinomycetes</taxon>
        <taxon>Nakamurellales</taxon>
        <taxon>Nakamurellaceae</taxon>
        <taxon>Nakamurella</taxon>
    </lineage>
</organism>
<dbReference type="InterPro" id="IPR028082">
    <property type="entry name" value="Peripla_BP_I"/>
</dbReference>
<evidence type="ECO:0000256" key="4">
    <source>
        <dbReference type="SAM" id="MobiDB-lite"/>
    </source>
</evidence>
<dbReference type="Gene3D" id="3.40.50.2300">
    <property type="match status" value="2"/>
</dbReference>
<keyword evidence="3 5" id="KW-0732">Signal</keyword>
<reference evidence="7" key="1">
    <citation type="submission" date="2024-05" db="EMBL/GenBank/DDBJ databases">
        <authorList>
            <person name="Cai S.Y."/>
            <person name="Jin L.M."/>
            <person name="Li H.R."/>
        </authorList>
    </citation>
    <scope>NUCLEOTIDE SEQUENCE</scope>
    <source>
        <strain evidence="7">A5-74</strain>
    </source>
</reference>
<feature type="region of interest" description="Disordered" evidence="4">
    <location>
        <begin position="25"/>
        <end position="108"/>
    </location>
</feature>
<dbReference type="Pfam" id="PF13407">
    <property type="entry name" value="Peripla_BP_4"/>
    <property type="match status" value="1"/>
</dbReference>
<accession>A0AAU8DRG2</accession>
<name>A0AAU8DRG2_9ACTN</name>
<evidence type="ECO:0000256" key="3">
    <source>
        <dbReference type="ARBA" id="ARBA00022729"/>
    </source>
</evidence>
<dbReference type="CDD" id="cd20007">
    <property type="entry name" value="PBP1_ABC_sugar_binding-like"/>
    <property type="match status" value="1"/>
</dbReference>
<evidence type="ECO:0000313" key="7">
    <source>
        <dbReference type="EMBL" id="XCG64333.1"/>
    </source>
</evidence>
<gene>
    <name evidence="7" type="ORF">ABLG96_03000</name>
</gene>
<comment type="similarity">
    <text evidence="2">Belongs to the bacterial solute-binding protein 2 family.</text>
</comment>
<comment type="subcellular location">
    <subcellularLocation>
        <location evidence="1">Cell envelope</location>
    </subcellularLocation>
</comment>
<feature type="domain" description="Periplasmic binding protein" evidence="6">
    <location>
        <begin position="118"/>
        <end position="371"/>
    </location>
</feature>
<dbReference type="PANTHER" id="PTHR46847:SF1">
    <property type="entry name" value="D-ALLOSE-BINDING PERIPLASMIC PROTEIN-RELATED"/>
    <property type="match status" value="1"/>
</dbReference>
<protein>
    <submittedName>
        <fullName evidence="7">ABC transporter substrate-binding protein</fullName>
    </submittedName>
</protein>
<dbReference type="AlphaFoldDB" id="A0AAU8DRG2"/>
<dbReference type="RefSeq" id="WP_353649946.1">
    <property type="nucleotide sequence ID" value="NZ_CP159218.1"/>
</dbReference>
<dbReference type="GO" id="GO:0030246">
    <property type="term" value="F:carbohydrate binding"/>
    <property type="evidence" value="ECO:0007669"/>
    <property type="project" value="UniProtKB-ARBA"/>
</dbReference>
<feature type="signal peptide" evidence="5">
    <location>
        <begin position="1"/>
        <end position="29"/>
    </location>
</feature>
<dbReference type="SUPFAM" id="SSF53822">
    <property type="entry name" value="Periplasmic binding protein-like I"/>
    <property type="match status" value="1"/>
</dbReference>
<evidence type="ECO:0000259" key="6">
    <source>
        <dbReference type="Pfam" id="PF13407"/>
    </source>
</evidence>
<dbReference type="PROSITE" id="PS51257">
    <property type="entry name" value="PROKAR_LIPOPROTEIN"/>
    <property type="match status" value="1"/>
</dbReference>
<dbReference type="PANTHER" id="PTHR46847">
    <property type="entry name" value="D-ALLOSE-BINDING PERIPLASMIC PROTEIN-RELATED"/>
    <property type="match status" value="1"/>
</dbReference>
<proteinExistence type="inferred from homology"/>
<dbReference type="EMBL" id="CP159218">
    <property type="protein sequence ID" value="XCG64333.1"/>
    <property type="molecule type" value="Genomic_DNA"/>
</dbReference>